<dbReference type="InterPro" id="IPR019787">
    <property type="entry name" value="Znf_PHD-finger"/>
</dbReference>
<dbReference type="PANTHER" id="PTHR13513">
    <property type="entry name" value="E3 UBIQUITIN-PROTEIN LIGASE UBR7"/>
    <property type="match status" value="1"/>
</dbReference>
<evidence type="ECO:0000256" key="1">
    <source>
        <dbReference type="ARBA" id="ARBA00022723"/>
    </source>
</evidence>
<dbReference type="PANTHER" id="PTHR13513:SF9">
    <property type="entry name" value="E3 UBIQUITIN-PROTEIN LIGASE UBR7-RELATED"/>
    <property type="match status" value="1"/>
</dbReference>
<sequence>MESTLSEYLNSQDELVREAALALPHQFSQCSYALGPLRQAVYLCLTCPEARGLCAACSIACHTNHEQIELFPKRNFRCDCPTTSIAHNCTLHTKLEPENEGNQYGQNFKGLFCRCGRPYDAKTERETMIQCLACEDWFHESCCNLRERPTSREPSPAPPENLSSQNDPNHTETGDDAASEASSSGLPPPLISGDEYESFVCGSCVSRNTTLQRWAGTSGAMLVARDSPGSSWRRVSGPEAEEEVVQVDDNQASSSSGIKRPLSPSALDGPETKRAKGSSPIPHLAIPSCLAPPQHPLAATVMSNLNKSDPNSLGAGDIFLSLGFRDRWCHCHTCLPPLKAEPYLLDDEETYEPPDDPDSGLSLEELGMRALSRIPRDKALDGIHAFNAMRDDLVKFLRPFAQDGKVVNESDVHGFFASLKEAAAKKGRE</sequence>
<dbReference type="InterPro" id="IPR001965">
    <property type="entry name" value="Znf_PHD"/>
</dbReference>
<protein>
    <recommendedName>
        <fullName evidence="6">UBR-type domain-containing protein</fullName>
    </recommendedName>
</protein>
<dbReference type="OrthoDB" id="5795902at2759"/>
<gene>
    <name evidence="7" type="ORF">M413DRAFT_443585</name>
</gene>
<evidence type="ECO:0000259" key="6">
    <source>
        <dbReference type="PROSITE" id="PS51157"/>
    </source>
</evidence>
<dbReference type="GO" id="GO:0008270">
    <property type="term" value="F:zinc ion binding"/>
    <property type="evidence" value="ECO:0007669"/>
    <property type="project" value="UniProtKB-KW"/>
</dbReference>
<dbReference type="Proteomes" id="UP000053424">
    <property type="component" value="Unassembled WGS sequence"/>
</dbReference>
<feature type="region of interest" description="Disordered" evidence="5">
    <location>
        <begin position="149"/>
        <end position="189"/>
    </location>
</feature>
<dbReference type="InterPro" id="IPR003126">
    <property type="entry name" value="Znf_UBR"/>
</dbReference>
<dbReference type="GO" id="GO:0005737">
    <property type="term" value="C:cytoplasm"/>
    <property type="evidence" value="ECO:0007669"/>
    <property type="project" value="TreeGrafter"/>
</dbReference>
<keyword evidence="8" id="KW-1185">Reference proteome</keyword>
<keyword evidence="1" id="KW-0479">Metal-binding</keyword>
<keyword evidence="3" id="KW-0862">Zinc</keyword>
<reference evidence="8" key="2">
    <citation type="submission" date="2015-01" db="EMBL/GenBank/DDBJ databases">
        <title>Evolutionary Origins and Diversification of the Mycorrhizal Mutualists.</title>
        <authorList>
            <consortium name="DOE Joint Genome Institute"/>
            <consortium name="Mycorrhizal Genomics Consortium"/>
            <person name="Kohler A."/>
            <person name="Kuo A."/>
            <person name="Nagy L.G."/>
            <person name="Floudas D."/>
            <person name="Copeland A."/>
            <person name="Barry K.W."/>
            <person name="Cichocki N."/>
            <person name="Veneault-Fourrey C."/>
            <person name="LaButti K."/>
            <person name="Lindquist E.A."/>
            <person name="Lipzen A."/>
            <person name="Lundell T."/>
            <person name="Morin E."/>
            <person name="Murat C."/>
            <person name="Riley R."/>
            <person name="Ohm R."/>
            <person name="Sun H."/>
            <person name="Tunlid A."/>
            <person name="Henrissat B."/>
            <person name="Grigoriev I.V."/>
            <person name="Hibbett D.S."/>
            <person name="Martin F."/>
        </authorList>
    </citation>
    <scope>NUCLEOTIDE SEQUENCE [LARGE SCALE GENOMIC DNA]</scope>
    <source>
        <strain evidence="8">h7</strain>
    </source>
</reference>
<evidence type="ECO:0000313" key="8">
    <source>
        <dbReference type="Proteomes" id="UP000053424"/>
    </source>
</evidence>
<dbReference type="EMBL" id="KN831775">
    <property type="protein sequence ID" value="KIM43679.1"/>
    <property type="molecule type" value="Genomic_DNA"/>
</dbReference>
<evidence type="ECO:0000256" key="2">
    <source>
        <dbReference type="ARBA" id="ARBA00022771"/>
    </source>
</evidence>
<dbReference type="AlphaFoldDB" id="A0A0C3CHR8"/>
<dbReference type="GO" id="GO:0061630">
    <property type="term" value="F:ubiquitin protein ligase activity"/>
    <property type="evidence" value="ECO:0007669"/>
    <property type="project" value="InterPro"/>
</dbReference>
<dbReference type="InterPro" id="IPR013083">
    <property type="entry name" value="Znf_RING/FYVE/PHD"/>
</dbReference>
<feature type="zinc finger region" description="UBR-type" evidence="4">
    <location>
        <begin position="28"/>
        <end position="94"/>
    </location>
</feature>
<name>A0A0C3CHR8_HEBCY</name>
<feature type="region of interest" description="Disordered" evidence="5">
    <location>
        <begin position="223"/>
        <end position="287"/>
    </location>
</feature>
<organism evidence="7 8">
    <name type="scientific">Hebeloma cylindrosporum</name>
    <dbReference type="NCBI Taxonomy" id="76867"/>
    <lineage>
        <taxon>Eukaryota</taxon>
        <taxon>Fungi</taxon>
        <taxon>Dikarya</taxon>
        <taxon>Basidiomycota</taxon>
        <taxon>Agaricomycotina</taxon>
        <taxon>Agaricomycetes</taxon>
        <taxon>Agaricomycetidae</taxon>
        <taxon>Agaricales</taxon>
        <taxon>Agaricineae</taxon>
        <taxon>Hymenogastraceae</taxon>
        <taxon>Hebeloma</taxon>
    </lineage>
</organism>
<dbReference type="SUPFAM" id="SSF57903">
    <property type="entry name" value="FYVE/PHD zinc finger"/>
    <property type="match status" value="1"/>
</dbReference>
<reference evidence="7 8" key="1">
    <citation type="submission" date="2014-04" db="EMBL/GenBank/DDBJ databases">
        <authorList>
            <consortium name="DOE Joint Genome Institute"/>
            <person name="Kuo A."/>
            <person name="Gay G."/>
            <person name="Dore J."/>
            <person name="Kohler A."/>
            <person name="Nagy L.G."/>
            <person name="Floudas D."/>
            <person name="Copeland A."/>
            <person name="Barry K.W."/>
            <person name="Cichocki N."/>
            <person name="Veneault-Fourrey C."/>
            <person name="LaButti K."/>
            <person name="Lindquist E.A."/>
            <person name="Lipzen A."/>
            <person name="Lundell T."/>
            <person name="Morin E."/>
            <person name="Murat C."/>
            <person name="Sun H."/>
            <person name="Tunlid A."/>
            <person name="Henrissat B."/>
            <person name="Grigoriev I.V."/>
            <person name="Hibbett D.S."/>
            <person name="Martin F."/>
            <person name="Nordberg H.P."/>
            <person name="Cantor M.N."/>
            <person name="Hua S.X."/>
        </authorList>
    </citation>
    <scope>NUCLEOTIDE SEQUENCE [LARGE SCALE GENOMIC DNA]</scope>
    <source>
        <strain evidence="8">h7</strain>
    </source>
</reference>
<proteinExistence type="predicted"/>
<dbReference type="STRING" id="686832.A0A0C3CHR8"/>
<dbReference type="CDD" id="cd19677">
    <property type="entry name" value="UBR-box_UBR7"/>
    <property type="match status" value="1"/>
</dbReference>
<dbReference type="SMART" id="SM00396">
    <property type="entry name" value="ZnF_UBR1"/>
    <property type="match status" value="1"/>
</dbReference>
<feature type="domain" description="UBR-type" evidence="6">
    <location>
        <begin position="28"/>
        <end position="94"/>
    </location>
</feature>
<dbReference type="InterPro" id="IPR047506">
    <property type="entry name" value="UBR7-like_UBR-box"/>
</dbReference>
<evidence type="ECO:0000256" key="5">
    <source>
        <dbReference type="SAM" id="MobiDB-lite"/>
    </source>
</evidence>
<evidence type="ECO:0000313" key="7">
    <source>
        <dbReference type="EMBL" id="KIM43679.1"/>
    </source>
</evidence>
<evidence type="ECO:0000256" key="3">
    <source>
        <dbReference type="ARBA" id="ARBA00022833"/>
    </source>
</evidence>
<dbReference type="Gene3D" id="3.30.40.10">
    <property type="entry name" value="Zinc/RING finger domain, C3HC4 (zinc finger)"/>
    <property type="match status" value="1"/>
</dbReference>
<dbReference type="SMART" id="SM00249">
    <property type="entry name" value="PHD"/>
    <property type="match status" value="1"/>
</dbReference>
<dbReference type="HOGENOM" id="CLU_025221_1_0_1"/>
<dbReference type="InterPro" id="IPR040204">
    <property type="entry name" value="UBR7"/>
</dbReference>
<dbReference type="Pfam" id="PF00628">
    <property type="entry name" value="PHD"/>
    <property type="match status" value="1"/>
</dbReference>
<accession>A0A0C3CHR8</accession>
<feature type="compositionally biased region" description="Polar residues" evidence="5">
    <location>
        <begin position="248"/>
        <end position="257"/>
    </location>
</feature>
<keyword evidence="2" id="KW-0863">Zinc-finger</keyword>
<dbReference type="PROSITE" id="PS51157">
    <property type="entry name" value="ZF_UBR"/>
    <property type="match status" value="1"/>
</dbReference>
<dbReference type="InterPro" id="IPR011011">
    <property type="entry name" value="Znf_FYVE_PHD"/>
</dbReference>
<evidence type="ECO:0000256" key="4">
    <source>
        <dbReference type="PROSITE-ProRule" id="PRU00508"/>
    </source>
</evidence>